<dbReference type="Proteomes" id="UP000504637">
    <property type="component" value="Unplaced"/>
</dbReference>
<dbReference type="SUPFAM" id="SSF48403">
    <property type="entry name" value="Ankyrin repeat"/>
    <property type="match status" value="1"/>
</dbReference>
<reference evidence="3" key="3">
    <citation type="submission" date="2025-08" db="UniProtKB">
        <authorList>
            <consortium name="RefSeq"/>
        </authorList>
    </citation>
    <scope>IDENTIFICATION</scope>
    <source>
        <strain evidence="3">CBS 342.82</strain>
    </source>
</reference>
<dbReference type="InterPro" id="IPR036770">
    <property type="entry name" value="Ankyrin_rpt-contain_sf"/>
</dbReference>
<protein>
    <recommendedName>
        <fullName evidence="4">Ankyrin</fullName>
    </recommendedName>
</protein>
<dbReference type="RefSeq" id="XP_033458049.1">
    <property type="nucleotide sequence ID" value="XM_033605284.1"/>
</dbReference>
<keyword evidence="2" id="KW-1185">Reference proteome</keyword>
<reference evidence="3" key="1">
    <citation type="submission" date="2020-01" db="EMBL/GenBank/DDBJ databases">
        <authorList>
            <consortium name="DOE Joint Genome Institute"/>
            <person name="Haridas S."/>
            <person name="Albert R."/>
            <person name="Binder M."/>
            <person name="Bloem J."/>
            <person name="Labutti K."/>
            <person name="Salamov A."/>
            <person name="Andreopoulos B."/>
            <person name="Baker S.E."/>
            <person name="Barry K."/>
            <person name="Bills G."/>
            <person name="Bluhm B.H."/>
            <person name="Cannon C."/>
            <person name="Castanera R."/>
            <person name="Culley D.E."/>
            <person name="Daum C."/>
            <person name="Ezra D."/>
            <person name="Gonzalez J.B."/>
            <person name="Henrissat B."/>
            <person name="Kuo A."/>
            <person name="Liang C."/>
            <person name="Lipzen A."/>
            <person name="Lutzoni F."/>
            <person name="Magnuson J."/>
            <person name="Mondo S."/>
            <person name="Nolan M."/>
            <person name="Ohm R."/>
            <person name="Pangilinan J."/>
            <person name="Park H.-J."/>
            <person name="Ramirez L."/>
            <person name="Alfaro M."/>
            <person name="Sun H."/>
            <person name="Tritt A."/>
            <person name="Yoshinaga Y."/>
            <person name="Zwiers L.-H."/>
            <person name="Turgeon B.G."/>
            <person name="Goodwin S.B."/>
            <person name="Spatafora J.W."/>
            <person name="Crous P.W."/>
            <person name="Grigoriev I.V."/>
        </authorList>
    </citation>
    <scope>NUCLEOTIDE SEQUENCE</scope>
    <source>
        <strain evidence="3">CBS 342.82</strain>
    </source>
</reference>
<dbReference type="GeneID" id="54363084"/>
<gene>
    <name evidence="3" type="ORF">K489DRAFT_382058</name>
</gene>
<evidence type="ECO:0000313" key="2">
    <source>
        <dbReference type="Proteomes" id="UP000504637"/>
    </source>
</evidence>
<reference evidence="3" key="2">
    <citation type="submission" date="2020-04" db="EMBL/GenBank/DDBJ databases">
        <authorList>
            <consortium name="NCBI Genome Project"/>
        </authorList>
    </citation>
    <scope>NUCLEOTIDE SEQUENCE</scope>
    <source>
        <strain evidence="3">CBS 342.82</strain>
    </source>
</reference>
<evidence type="ECO:0008006" key="4">
    <source>
        <dbReference type="Google" id="ProtNLM"/>
    </source>
</evidence>
<accession>A0A6J3LZC7</accession>
<evidence type="ECO:0000313" key="3">
    <source>
        <dbReference type="RefSeq" id="XP_033458049.1"/>
    </source>
</evidence>
<name>A0A6J3LZC7_9PEZI</name>
<evidence type="ECO:0000256" key="1">
    <source>
        <dbReference type="SAM" id="MobiDB-lite"/>
    </source>
</evidence>
<organism evidence="3">
    <name type="scientific">Dissoconium aciculare CBS 342.82</name>
    <dbReference type="NCBI Taxonomy" id="1314786"/>
    <lineage>
        <taxon>Eukaryota</taxon>
        <taxon>Fungi</taxon>
        <taxon>Dikarya</taxon>
        <taxon>Ascomycota</taxon>
        <taxon>Pezizomycotina</taxon>
        <taxon>Dothideomycetes</taxon>
        <taxon>Dothideomycetidae</taxon>
        <taxon>Mycosphaerellales</taxon>
        <taxon>Dissoconiaceae</taxon>
        <taxon>Dissoconium</taxon>
    </lineage>
</organism>
<sequence length="415" mass="46203">MDIEMSQRRTTLSRFWCGPRLVALNVSGHGESLHSLVLAAGTTKTLLDCLIAAGADSSFWRTTAAVEALPEERLPPSALCVSMSFHQAISLGKIAMLRSLHEREFDPYARALIAGCQAFLPLQHAVRIGNLEACKTLREFPSLDTSLLTPAYRIHVLRLAIAQLDVEMLTLLGVPLCAAPPTALGHTLGHVPCMPLSMVHVQSFAPKVRQSIHDVRRLNSGDRAQDQLDVDTLFSQDRAPQPLRTDTPECDGPGDTVVNGHQESVLSLSRRLGSDASRYNFEVPDVDFFDAQVTIMKMLVEDSGIEIACTQDWLGNTPLHFLASGRLVNDNLIAWLRKHPEADDRWKNTKNEFGHRPKELWLGDITVVEPGIAPQRAGERPARRNFVAAYRTGRDKGISLTHEAWYDRHDEYHKF</sequence>
<dbReference type="OrthoDB" id="3943694at2759"/>
<dbReference type="Gene3D" id="1.25.40.20">
    <property type="entry name" value="Ankyrin repeat-containing domain"/>
    <property type="match status" value="1"/>
</dbReference>
<dbReference type="AlphaFoldDB" id="A0A6J3LZC7"/>
<proteinExistence type="predicted"/>
<feature type="region of interest" description="Disordered" evidence="1">
    <location>
        <begin position="235"/>
        <end position="259"/>
    </location>
</feature>